<evidence type="ECO:0000256" key="1">
    <source>
        <dbReference type="ARBA" id="ARBA00022448"/>
    </source>
</evidence>
<dbReference type="Gene3D" id="3.40.50.300">
    <property type="entry name" value="P-loop containing nucleotide triphosphate hydrolases"/>
    <property type="match status" value="1"/>
</dbReference>
<evidence type="ECO:0000256" key="4">
    <source>
        <dbReference type="ARBA" id="ARBA00022840"/>
    </source>
</evidence>
<dbReference type="GO" id="GO:0140359">
    <property type="term" value="F:ABC-type transporter activity"/>
    <property type="evidence" value="ECO:0007669"/>
    <property type="project" value="InterPro"/>
</dbReference>
<evidence type="ECO:0000256" key="2">
    <source>
        <dbReference type="ARBA" id="ARBA00022737"/>
    </source>
</evidence>
<dbReference type="EMBL" id="MCFG01000010">
    <property type="protein sequence ID" value="ORX87323.1"/>
    <property type="molecule type" value="Genomic_DNA"/>
</dbReference>
<dbReference type="PANTHER" id="PTHR19229:SF36">
    <property type="entry name" value="ATP-BINDING CASSETTE SUB-FAMILY A MEMBER 2"/>
    <property type="match status" value="1"/>
</dbReference>
<dbReference type="GO" id="GO:0005319">
    <property type="term" value="F:lipid transporter activity"/>
    <property type="evidence" value="ECO:0007669"/>
    <property type="project" value="TreeGrafter"/>
</dbReference>
<gene>
    <name evidence="6" type="ORF">BCR32DRAFT_192930</name>
</gene>
<dbReference type="Proteomes" id="UP000193944">
    <property type="component" value="Unassembled WGS sequence"/>
</dbReference>
<dbReference type="PANTHER" id="PTHR19229">
    <property type="entry name" value="ATP-BINDING CASSETTE TRANSPORTER SUBFAMILY A ABCA"/>
    <property type="match status" value="1"/>
</dbReference>
<dbReference type="PROSITE" id="PS50893">
    <property type="entry name" value="ABC_TRANSPORTER_2"/>
    <property type="match status" value="1"/>
</dbReference>
<dbReference type="SUPFAM" id="SSF52540">
    <property type="entry name" value="P-loop containing nucleoside triphosphate hydrolases"/>
    <property type="match status" value="1"/>
</dbReference>
<feature type="domain" description="ABC transporter" evidence="5">
    <location>
        <begin position="1"/>
        <end position="186"/>
    </location>
</feature>
<dbReference type="AlphaFoldDB" id="A0A1Y1XNL4"/>
<dbReference type="InterPro" id="IPR026082">
    <property type="entry name" value="ABCA"/>
</dbReference>
<feature type="non-terminal residue" evidence="6">
    <location>
        <position position="1"/>
    </location>
</feature>
<dbReference type="GO" id="GO:0016887">
    <property type="term" value="F:ATP hydrolysis activity"/>
    <property type="evidence" value="ECO:0007669"/>
    <property type="project" value="InterPro"/>
</dbReference>
<dbReference type="InterPro" id="IPR003593">
    <property type="entry name" value="AAA+_ATPase"/>
</dbReference>
<dbReference type="InterPro" id="IPR017871">
    <property type="entry name" value="ABC_transporter-like_CS"/>
</dbReference>
<sequence length="186" mass="21041">LNGVSFNVYNNEIFGILGHNGAGKSTLIKIMTGLIKPDHGKVYYEGLELTSNINRIRKNIGLCFQDSIVYDDLTIEDNLKIFAGIKGVNVNIESILNDIILNEKRYSKVNELSGGQKRKLCIGLSLIGNPRFIFLDEPTTSLDPMSRRKIWEILLKIKKNRVIFLCTHYMDEADILADRKIIINNG</sequence>
<keyword evidence="1" id="KW-0813">Transport</keyword>
<evidence type="ECO:0000313" key="7">
    <source>
        <dbReference type="Proteomes" id="UP000193944"/>
    </source>
</evidence>
<keyword evidence="7" id="KW-1185">Reference proteome</keyword>
<dbReference type="PROSITE" id="PS00211">
    <property type="entry name" value="ABC_TRANSPORTER_1"/>
    <property type="match status" value="1"/>
</dbReference>
<dbReference type="STRING" id="1754192.A0A1Y1XNL4"/>
<evidence type="ECO:0000256" key="3">
    <source>
        <dbReference type="ARBA" id="ARBA00022741"/>
    </source>
</evidence>
<keyword evidence="4" id="KW-0067">ATP-binding</keyword>
<keyword evidence="2" id="KW-0677">Repeat</keyword>
<keyword evidence="3" id="KW-0547">Nucleotide-binding</keyword>
<dbReference type="CDD" id="cd03263">
    <property type="entry name" value="ABC_subfamily_A"/>
    <property type="match status" value="1"/>
</dbReference>
<reference evidence="6 7" key="1">
    <citation type="submission" date="2016-08" db="EMBL/GenBank/DDBJ databases">
        <title>A Parts List for Fungal Cellulosomes Revealed by Comparative Genomics.</title>
        <authorList>
            <consortium name="DOE Joint Genome Institute"/>
            <person name="Haitjema C.H."/>
            <person name="Gilmore S.P."/>
            <person name="Henske J.K."/>
            <person name="Solomon K.V."/>
            <person name="De Groot R."/>
            <person name="Kuo A."/>
            <person name="Mondo S.J."/>
            <person name="Salamov A.A."/>
            <person name="Labutti K."/>
            <person name="Zhao Z."/>
            <person name="Chiniquy J."/>
            <person name="Barry K."/>
            <person name="Brewer H.M."/>
            <person name="Purvine S.O."/>
            <person name="Wright A.T."/>
            <person name="Boxma B."/>
            <person name="Van Alen T."/>
            <person name="Hackstein J.H."/>
            <person name="Baker S.E."/>
            <person name="Grigoriev I.V."/>
            <person name="O'Malley M.A."/>
        </authorList>
    </citation>
    <scope>NUCLEOTIDE SEQUENCE [LARGE SCALE GENOMIC DNA]</scope>
    <source>
        <strain evidence="6 7">S4</strain>
    </source>
</reference>
<dbReference type="SMART" id="SM00382">
    <property type="entry name" value="AAA"/>
    <property type="match status" value="1"/>
</dbReference>
<protein>
    <submittedName>
        <fullName evidence="6">ABC transporter-like protein</fullName>
    </submittedName>
</protein>
<name>A0A1Y1XNL4_9FUNG</name>
<reference evidence="6 7" key="2">
    <citation type="submission" date="2016-08" db="EMBL/GenBank/DDBJ databases">
        <title>Pervasive Adenine N6-methylation of Active Genes in Fungi.</title>
        <authorList>
            <consortium name="DOE Joint Genome Institute"/>
            <person name="Mondo S.J."/>
            <person name="Dannebaum R.O."/>
            <person name="Kuo R.C."/>
            <person name="Labutti K."/>
            <person name="Haridas S."/>
            <person name="Kuo A."/>
            <person name="Salamov A."/>
            <person name="Ahrendt S.R."/>
            <person name="Lipzen A."/>
            <person name="Sullivan W."/>
            <person name="Andreopoulos W.B."/>
            <person name="Clum A."/>
            <person name="Lindquist E."/>
            <person name="Daum C."/>
            <person name="Ramamoorthy G.K."/>
            <person name="Gryganskyi A."/>
            <person name="Culley D."/>
            <person name="Magnuson J.K."/>
            <person name="James T.Y."/>
            <person name="O'Malley M.A."/>
            <person name="Stajich J.E."/>
            <person name="Spatafora J.W."/>
            <person name="Visel A."/>
            <person name="Grigoriev I.V."/>
        </authorList>
    </citation>
    <scope>NUCLEOTIDE SEQUENCE [LARGE SCALE GENOMIC DNA]</scope>
    <source>
        <strain evidence="6 7">S4</strain>
    </source>
</reference>
<dbReference type="OrthoDB" id="2109100at2759"/>
<comment type="caution">
    <text evidence="6">The sequence shown here is derived from an EMBL/GenBank/DDBJ whole genome shotgun (WGS) entry which is preliminary data.</text>
</comment>
<accession>A0A1Y1XNL4</accession>
<dbReference type="GO" id="GO:0016020">
    <property type="term" value="C:membrane"/>
    <property type="evidence" value="ECO:0007669"/>
    <property type="project" value="InterPro"/>
</dbReference>
<dbReference type="InterPro" id="IPR027417">
    <property type="entry name" value="P-loop_NTPase"/>
</dbReference>
<dbReference type="Pfam" id="PF00005">
    <property type="entry name" value="ABC_tran"/>
    <property type="match status" value="1"/>
</dbReference>
<evidence type="ECO:0000259" key="5">
    <source>
        <dbReference type="PROSITE" id="PS50893"/>
    </source>
</evidence>
<evidence type="ECO:0000313" key="6">
    <source>
        <dbReference type="EMBL" id="ORX87323.1"/>
    </source>
</evidence>
<dbReference type="InterPro" id="IPR003439">
    <property type="entry name" value="ABC_transporter-like_ATP-bd"/>
</dbReference>
<organism evidence="6 7">
    <name type="scientific">Anaeromyces robustus</name>
    <dbReference type="NCBI Taxonomy" id="1754192"/>
    <lineage>
        <taxon>Eukaryota</taxon>
        <taxon>Fungi</taxon>
        <taxon>Fungi incertae sedis</taxon>
        <taxon>Chytridiomycota</taxon>
        <taxon>Chytridiomycota incertae sedis</taxon>
        <taxon>Neocallimastigomycetes</taxon>
        <taxon>Neocallimastigales</taxon>
        <taxon>Neocallimastigaceae</taxon>
        <taxon>Anaeromyces</taxon>
    </lineage>
</organism>
<feature type="non-terminal residue" evidence="6">
    <location>
        <position position="186"/>
    </location>
</feature>
<proteinExistence type="predicted"/>
<dbReference type="GO" id="GO:0005524">
    <property type="term" value="F:ATP binding"/>
    <property type="evidence" value="ECO:0007669"/>
    <property type="project" value="UniProtKB-KW"/>
</dbReference>